<dbReference type="KEGG" id="goe:100902851"/>
<proteinExistence type="predicted"/>
<dbReference type="AlphaFoldDB" id="A0AAJ6QWR4"/>
<dbReference type="Proteomes" id="UP000694867">
    <property type="component" value="Unplaced"/>
</dbReference>
<dbReference type="GO" id="GO:0008094">
    <property type="term" value="F:ATP-dependent activity, acting on DNA"/>
    <property type="evidence" value="ECO:0007669"/>
    <property type="project" value="TreeGrafter"/>
</dbReference>
<accession>A0AAJ6QWR4</accession>
<dbReference type="InterPro" id="IPR051988">
    <property type="entry name" value="HRR_RAD51_Paralog"/>
</dbReference>
<dbReference type="SUPFAM" id="SSF52540">
    <property type="entry name" value="P-loop containing nucleoside triphosphate hydrolases"/>
    <property type="match status" value="1"/>
</dbReference>
<dbReference type="GO" id="GO:0042148">
    <property type="term" value="P:DNA strand invasion"/>
    <property type="evidence" value="ECO:0007669"/>
    <property type="project" value="TreeGrafter"/>
</dbReference>
<gene>
    <name evidence="4" type="primary">LOC100902851</name>
</gene>
<dbReference type="Gene3D" id="3.40.50.300">
    <property type="entry name" value="P-loop containing nucleotide triphosphate hydrolases"/>
    <property type="match status" value="1"/>
</dbReference>
<evidence type="ECO:0000256" key="1">
    <source>
        <dbReference type="ARBA" id="ARBA00004123"/>
    </source>
</evidence>
<dbReference type="InterPro" id="IPR027417">
    <property type="entry name" value="P-loop_NTPase"/>
</dbReference>
<reference evidence="4" key="1">
    <citation type="submission" date="2025-08" db="UniProtKB">
        <authorList>
            <consortium name="RefSeq"/>
        </authorList>
    </citation>
    <scope>IDENTIFICATION</scope>
</reference>
<keyword evidence="3" id="KW-1185">Reference proteome</keyword>
<dbReference type="GO" id="GO:0033063">
    <property type="term" value="C:Rad51B-Rad51C-Rad51D-XRCC2 complex"/>
    <property type="evidence" value="ECO:0007669"/>
    <property type="project" value="TreeGrafter"/>
</dbReference>
<dbReference type="PANTHER" id="PTHR46457:SF1">
    <property type="entry name" value="DNA REPAIR PROTEIN RAD51 HOMOLOG 4"/>
    <property type="match status" value="1"/>
</dbReference>
<dbReference type="GO" id="GO:0000400">
    <property type="term" value="F:four-way junction DNA binding"/>
    <property type="evidence" value="ECO:0007669"/>
    <property type="project" value="TreeGrafter"/>
</dbReference>
<sequence length="279" mass="30604">MFLKVGSPLELTPTVLQVLSKNGVKTAEQLLRRDPHSLPLDTSLVLNLQRKIYSKIVLEPQTLSQLYQRAVDNQAIISTGDRNVDELLGGGFFTGEHVDICGDPDVRSKFCLRSMSELVREDPGASVVYVDSGSNFHPEEMVEVFKSDLEHLNRVQVVFPSGISELLTFLDQTHLGRLRPRMIVINAFVDIVKPFMINNDPIAALGLLNHVAATIRSLAVHLKLSLLTTNDFINDEPALGKMWLGSPHMRIAVKGLGDVVVLKSTRKTLAGGTGEAGCS</sequence>
<organism evidence="3 4">
    <name type="scientific">Galendromus occidentalis</name>
    <name type="common">western predatory mite</name>
    <dbReference type="NCBI Taxonomy" id="34638"/>
    <lineage>
        <taxon>Eukaryota</taxon>
        <taxon>Metazoa</taxon>
        <taxon>Ecdysozoa</taxon>
        <taxon>Arthropoda</taxon>
        <taxon>Chelicerata</taxon>
        <taxon>Arachnida</taxon>
        <taxon>Acari</taxon>
        <taxon>Parasitiformes</taxon>
        <taxon>Mesostigmata</taxon>
        <taxon>Gamasina</taxon>
        <taxon>Phytoseioidea</taxon>
        <taxon>Phytoseiidae</taxon>
        <taxon>Typhlodrominae</taxon>
        <taxon>Galendromus</taxon>
    </lineage>
</organism>
<protein>
    <submittedName>
        <fullName evidence="4">DNA repair protein RAD51 homolog 4</fullName>
    </submittedName>
</protein>
<dbReference type="GO" id="GO:0000723">
    <property type="term" value="P:telomere maintenance"/>
    <property type="evidence" value="ECO:0007669"/>
    <property type="project" value="TreeGrafter"/>
</dbReference>
<evidence type="ECO:0000313" key="4">
    <source>
        <dbReference type="RefSeq" id="XP_003746607.1"/>
    </source>
</evidence>
<dbReference type="GO" id="GO:0003697">
    <property type="term" value="F:single-stranded DNA binding"/>
    <property type="evidence" value="ECO:0007669"/>
    <property type="project" value="TreeGrafter"/>
</dbReference>
<dbReference type="GO" id="GO:0005657">
    <property type="term" value="C:replication fork"/>
    <property type="evidence" value="ECO:0007669"/>
    <property type="project" value="TreeGrafter"/>
</dbReference>
<keyword evidence="2" id="KW-0539">Nucleus</keyword>
<dbReference type="GO" id="GO:0005815">
    <property type="term" value="C:microtubule organizing center"/>
    <property type="evidence" value="ECO:0007669"/>
    <property type="project" value="TreeGrafter"/>
</dbReference>
<dbReference type="RefSeq" id="XP_003746607.1">
    <property type="nucleotide sequence ID" value="XM_003746559.1"/>
</dbReference>
<dbReference type="GeneID" id="100902851"/>
<dbReference type="GO" id="GO:0000724">
    <property type="term" value="P:double-strand break repair via homologous recombination"/>
    <property type="evidence" value="ECO:0007669"/>
    <property type="project" value="TreeGrafter"/>
</dbReference>
<evidence type="ECO:0000313" key="3">
    <source>
        <dbReference type="Proteomes" id="UP000694867"/>
    </source>
</evidence>
<name>A0AAJ6QWR4_9ACAR</name>
<dbReference type="GO" id="GO:0007131">
    <property type="term" value="P:reciprocal meiotic recombination"/>
    <property type="evidence" value="ECO:0007669"/>
    <property type="project" value="TreeGrafter"/>
</dbReference>
<evidence type="ECO:0000256" key="2">
    <source>
        <dbReference type="ARBA" id="ARBA00023242"/>
    </source>
</evidence>
<dbReference type="PANTHER" id="PTHR46457">
    <property type="entry name" value="DNA REPAIR PROTEIN RAD51 HOMOLOG 4"/>
    <property type="match status" value="1"/>
</dbReference>
<comment type="subcellular location">
    <subcellularLocation>
        <location evidence="1">Nucleus</location>
    </subcellularLocation>
</comment>